<dbReference type="InterPro" id="IPR013083">
    <property type="entry name" value="Znf_RING/FYVE/PHD"/>
</dbReference>
<evidence type="ECO:0000259" key="16">
    <source>
        <dbReference type="PROSITE" id="PS50089"/>
    </source>
</evidence>
<feature type="compositionally biased region" description="Low complexity" evidence="13">
    <location>
        <begin position="185"/>
        <end position="199"/>
    </location>
</feature>
<feature type="region of interest" description="Disordered" evidence="13">
    <location>
        <begin position="114"/>
        <end position="236"/>
    </location>
</feature>
<feature type="region of interest" description="Disordered" evidence="13">
    <location>
        <begin position="698"/>
        <end position="771"/>
    </location>
</feature>
<feature type="compositionally biased region" description="Low complexity" evidence="13">
    <location>
        <begin position="158"/>
        <end position="173"/>
    </location>
</feature>
<feature type="transmembrane region" description="Helical" evidence="14">
    <location>
        <begin position="651"/>
        <end position="671"/>
    </location>
</feature>
<feature type="compositionally biased region" description="Gly residues" evidence="13">
    <location>
        <begin position="146"/>
        <end position="157"/>
    </location>
</feature>
<name>A0ABR3P5I8_9PEZI</name>
<dbReference type="Proteomes" id="UP001562354">
    <property type="component" value="Unassembled WGS sequence"/>
</dbReference>
<evidence type="ECO:0000256" key="7">
    <source>
        <dbReference type="ARBA" id="ARBA00022771"/>
    </source>
</evidence>
<dbReference type="Gene3D" id="3.30.40.10">
    <property type="entry name" value="Zinc/RING finger domain, C3HC4 (zinc finger)"/>
    <property type="match status" value="1"/>
</dbReference>
<feature type="compositionally biased region" description="Acidic residues" evidence="13">
    <location>
        <begin position="902"/>
        <end position="911"/>
    </location>
</feature>
<dbReference type="PANTHER" id="PTHR45977">
    <property type="entry name" value="TARGET OF ERK KINASE MPK-1"/>
    <property type="match status" value="1"/>
</dbReference>
<reference evidence="17 18" key="1">
    <citation type="submission" date="2024-07" db="EMBL/GenBank/DDBJ databases">
        <title>Draft sequence of the Neodothiora populina.</title>
        <authorList>
            <person name="Drown D.D."/>
            <person name="Schuette U.S."/>
            <person name="Buechlein A.B."/>
            <person name="Rusch D.R."/>
            <person name="Winton L.W."/>
            <person name="Adams G.A."/>
        </authorList>
    </citation>
    <scope>NUCLEOTIDE SEQUENCE [LARGE SCALE GENOMIC DNA]</scope>
    <source>
        <strain evidence="17 18">CPC 39397</strain>
    </source>
</reference>
<evidence type="ECO:0000313" key="17">
    <source>
        <dbReference type="EMBL" id="KAL1301439.1"/>
    </source>
</evidence>
<feature type="compositionally biased region" description="Polar residues" evidence="13">
    <location>
        <begin position="698"/>
        <end position="725"/>
    </location>
</feature>
<feature type="signal peptide" evidence="15">
    <location>
        <begin position="1"/>
        <end position="28"/>
    </location>
</feature>
<evidence type="ECO:0000256" key="8">
    <source>
        <dbReference type="ARBA" id="ARBA00022786"/>
    </source>
</evidence>
<dbReference type="SMART" id="SM00184">
    <property type="entry name" value="RING"/>
    <property type="match status" value="1"/>
</dbReference>
<dbReference type="Pfam" id="PF02225">
    <property type="entry name" value="PA"/>
    <property type="match status" value="1"/>
</dbReference>
<feature type="compositionally biased region" description="Basic and acidic residues" evidence="13">
    <location>
        <begin position="875"/>
        <end position="901"/>
    </location>
</feature>
<feature type="compositionally biased region" description="Low complexity" evidence="13">
    <location>
        <begin position="385"/>
        <end position="417"/>
    </location>
</feature>
<comment type="subcellular location">
    <subcellularLocation>
        <location evidence="2">Membrane</location>
        <topology evidence="2">Multi-pass membrane protein</topology>
    </subcellularLocation>
</comment>
<keyword evidence="5 14" id="KW-0812">Transmembrane</keyword>
<feature type="compositionally biased region" description="Basic and acidic residues" evidence="13">
    <location>
        <begin position="562"/>
        <end position="582"/>
    </location>
</feature>
<comment type="caution">
    <text evidence="17">The sequence shown here is derived from an EMBL/GenBank/DDBJ whole genome shotgun (WGS) entry which is preliminary data.</text>
</comment>
<feature type="compositionally biased region" description="Basic and acidic residues" evidence="13">
    <location>
        <begin position="613"/>
        <end position="623"/>
    </location>
</feature>
<dbReference type="Pfam" id="PF13639">
    <property type="entry name" value="zf-RING_2"/>
    <property type="match status" value="1"/>
</dbReference>
<keyword evidence="10 14" id="KW-1133">Transmembrane helix</keyword>
<dbReference type="InterPro" id="IPR046450">
    <property type="entry name" value="PA_dom_sf"/>
</dbReference>
<evidence type="ECO:0000256" key="10">
    <source>
        <dbReference type="ARBA" id="ARBA00022989"/>
    </source>
</evidence>
<dbReference type="EC" id="2.3.2.27" evidence="3"/>
<accession>A0ABR3P5I8</accession>
<dbReference type="SMART" id="SM00744">
    <property type="entry name" value="RINGv"/>
    <property type="match status" value="1"/>
</dbReference>
<feature type="compositionally biased region" description="Low complexity" evidence="13">
    <location>
        <begin position="368"/>
        <end position="377"/>
    </location>
</feature>
<dbReference type="GeneID" id="95979391"/>
<dbReference type="InterPro" id="IPR003137">
    <property type="entry name" value="PA_domain"/>
</dbReference>
<keyword evidence="7 12" id="KW-0863">Zinc-finger</keyword>
<dbReference type="Gene3D" id="3.50.30.30">
    <property type="match status" value="1"/>
</dbReference>
<feature type="region of interest" description="Disordered" evidence="13">
    <location>
        <begin position="353"/>
        <end position="633"/>
    </location>
</feature>
<evidence type="ECO:0000256" key="4">
    <source>
        <dbReference type="ARBA" id="ARBA00022679"/>
    </source>
</evidence>
<dbReference type="InterPro" id="IPR011016">
    <property type="entry name" value="Znf_RING-CH"/>
</dbReference>
<feature type="compositionally biased region" description="Polar residues" evidence="13">
    <location>
        <begin position="465"/>
        <end position="480"/>
    </location>
</feature>
<evidence type="ECO:0000256" key="5">
    <source>
        <dbReference type="ARBA" id="ARBA00022692"/>
    </source>
</evidence>
<feature type="chain" id="PRO_5045048152" description="RING-type E3 ubiquitin transferase" evidence="15">
    <location>
        <begin position="29"/>
        <end position="911"/>
    </location>
</feature>
<dbReference type="SUPFAM" id="SSF52025">
    <property type="entry name" value="PA domain"/>
    <property type="match status" value="1"/>
</dbReference>
<feature type="domain" description="RING-type" evidence="16">
    <location>
        <begin position="787"/>
        <end position="830"/>
    </location>
</feature>
<keyword evidence="6" id="KW-0479">Metal-binding</keyword>
<evidence type="ECO:0000256" key="6">
    <source>
        <dbReference type="ARBA" id="ARBA00022723"/>
    </source>
</evidence>
<keyword evidence="8" id="KW-0833">Ubl conjugation pathway</keyword>
<keyword evidence="18" id="KW-1185">Reference proteome</keyword>
<dbReference type="InterPro" id="IPR001841">
    <property type="entry name" value="Znf_RING"/>
</dbReference>
<keyword evidence="15" id="KW-0732">Signal</keyword>
<feature type="compositionally biased region" description="Polar residues" evidence="13">
    <location>
        <begin position="750"/>
        <end position="763"/>
    </location>
</feature>
<keyword evidence="4" id="KW-0808">Transferase</keyword>
<evidence type="ECO:0000256" key="12">
    <source>
        <dbReference type="PROSITE-ProRule" id="PRU00175"/>
    </source>
</evidence>
<evidence type="ECO:0000256" key="14">
    <source>
        <dbReference type="SAM" id="Phobius"/>
    </source>
</evidence>
<evidence type="ECO:0000256" key="3">
    <source>
        <dbReference type="ARBA" id="ARBA00012483"/>
    </source>
</evidence>
<dbReference type="PANTHER" id="PTHR45977:SF4">
    <property type="entry name" value="RING-TYPE DOMAIN-CONTAINING PROTEIN"/>
    <property type="match status" value="1"/>
</dbReference>
<evidence type="ECO:0000256" key="1">
    <source>
        <dbReference type="ARBA" id="ARBA00000900"/>
    </source>
</evidence>
<comment type="catalytic activity">
    <reaction evidence="1">
        <text>S-ubiquitinyl-[E2 ubiquitin-conjugating enzyme]-L-cysteine + [acceptor protein]-L-lysine = [E2 ubiquitin-conjugating enzyme]-L-cysteine + N(6)-ubiquitinyl-[acceptor protein]-L-lysine.</text>
        <dbReference type="EC" id="2.3.2.27"/>
    </reaction>
</comment>
<evidence type="ECO:0000256" key="2">
    <source>
        <dbReference type="ARBA" id="ARBA00004141"/>
    </source>
</evidence>
<gene>
    <name evidence="17" type="ORF">AAFC00_005692</name>
</gene>
<evidence type="ECO:0000313" key="18">
    <source>
        <dbReference type="Proteomes" id="UP001562354"/>
    </source>
</evidence>
<evidence type="ECO:0000256" key="13">
    <source>
        <dbReference type="SAM" id="MobiDB-lite"/>
    </source>
</evidence>
<dbReference type="CDD" id="cd04813">
    <property type="entry name" value="PA_1"/>
    <property type="match status" value="1"/>
</dbReference>
<dbReference type="SUPFAM" id="SSF57850">
    <property type="entry name" value="RING/U-box"/>
    <property type="match status" value="1"/>
</dbReference>
<dbReference type="RefSeq" id="XP_069197715.1">
    <property type="nucleotide sequence ID" value="XM_069345512.1"/>
</dbReference>
<evidence type="ECO:0000256" key="15">
    <source>
        <dbReference type="SAM" id="SignalP"/>
    </source>
</evidence>
<proteinExistence type="predicted"/>
<feature type="compositionally biased region" description="Polar residues" evidence="13">
    <location>
        <begin position="508"/>
        <end position="525"/>
    </location>
</feature>
<evidence type="ECO:0000256" key="9">
    <source>
        <dbReference type="ARBA" id="ARBA00022833"/>
    </source>
</evidence>
<protein>
    <recommendedName>
        <fullName evidence="3">RING-type E3 ubiquitin transferase</fullName>
        <ecNumber evidence="3">2.3.2.27</ecNumber>
    </recommendedName>
</protein>
<dbReference type="EMBL" id="JBFMKM010000013">
    <property type="protein sequence ID" value="KAL1301439.1"/>
    <property type="molecule type" value="Genomic_DNA"/>
</dbReference>
<feature type="compositionally biased region" description="Polar residues" evidence="13">
    <location>
        <begin position="423"/>
        <end position="432"/>
    </location>
</feature>
<organism evidence="17 18">
    <name type="scientific">Neodothiora populina</name>
    <dbReference type="NCBI Taxonomy" id="2781224"/>
    <lineage>
        <taxon>Eukaryota</taxon>
        <taxon>Fungi</taxon>
        <taxon>Dikarya</taxon>
        <taxon>Ascomycota</taxon>
        <taxon>Pezizomycotina</taxon>
        <taxon>Dothideomycetes</taxon>
        <taxon>Dothideomycetidae</taxon>
        <taxon>Dothideales</taxon>
        <taxon>Dothioraceae</taxon>
        <taxon>Neodothiora</taxon>
    </lineage>
</organism>
<evidence type="ECO:0000256" key="11">
    <source>
        <dbReference type="ARBA" id="ARBA00023136"/>
    </source>
</evidence>
<feature type="compositionally biased region" description="Low complexity" evidence="13">
    <location>
        <begin position="127"/>
        <end position="145"/>
    </location>
</feature>
<keyword evidence="9" id="KW-0862">Zinc</keyword>
<keyword evidence="11 14" id="KW-0472">Membrane</keyword>
<dbReference type="PROSITE" id="PS50089">
    <property type="entry name" value="ZF_RING_2"/>
    <property type="match status" value="1"/>
</dbReference>
<sequence length="911" mass="96752">MRPLRLVLSLSFCLVTILILSFFAASRTSDTDSVNTKRGRTGLGAYFNWQSSSLFPPSAIISLTDDNSTFFLARPANFGPPLPSRGLDGQLWIGSGFGDEIGRGVVAGTEGELGCSDVPGWGDGDYGSSSSGSGSSSSSSSSSGSGNSGASGSGGNGANSNNAGSSSGNNSPSRPKDDSRKSRISKSSSKKAATTPGKAARARRASDDDEQGDGTDDHLHHPLPPSNPLKTSPEAAAAGKKLAHADIQSLQETAEIAGKVVLLSRGGCGFLEKVKWVQRRGGVALIVGDNVRGGALVTMYARGDTSNVTIPSLFTSHTTAHLLSSLVPSGSFLDDVSPDEAARLGLLVGDKSTVARPGKTDAKAQSPGKQQQTQSDSGTDKSSKSKSASSHAGSGAGAKTADKQPSSPKSNKQQSEQGWFRSMFNSASSGGHQDTRRPPSSGKIGWIQQSDFEDDASSHPDSRTGKATSKSSDQGASAENSGRKPDQGFVIGVQDWRDPDLLDAQVEAAQNTPGRENPAGNSKPTAHSGPKGGSITPGSGEYEQSKKHPADSKASSPNHPTKHSDEANRDKKPPSDKPDRWLNRMGLSNEETSTSAPEQGKAPHVVTQVDEVSADKDKKKPEDGGDDDEHDGLWVTLTPTSMSSSPFFDTLLVLVISPLVTLTIVYALLLLRSRIRRRRWRAPKSVVERLPVRTYHTIPSTVTSNSTENSPPRSPTAPDSTTPLLQSGARPISQGRSRPRSRTEGEVPPTGTSFRGPTNSSIDPAQEKREAGLSEWRRRYVGRQKECVVCLEEYVDGVSRVMSLPCGHEFHAECISPWLTTRRRTCPICKSDVVRSIGRTGPSPSSRPLLHDSGSEDSSDEAVALVSDDLQEQVAETRNDDPSSTHPISREEEAFEDLERGLEEEEQDRSR</sequence>
<feature type="region of interest" description="Disordered" evidence="13">
    <location>
        <begin position="835"/>
        <end position="911"/>
    </location>
</feature>